<proteinExistence type="predicted"/>
<sequence>MGKVLFCWNSLHARRSLLTLVSGTVLLFGAQGIQHAPCILETSSSCGVGCAKLGVLGGGARVAVGGVVRFSLMLSFEEAMSLPCRRGDCNVIDNGGSDAVPVMDSKSVLNKPHIN</sequence>
<organism evidence="1 2">
    <name type="scientific">Smallanthus sonchifolius</name>
    <dbReference type="NCBI Taxonomy" id="185202"/>
    <lineage>
        <taxon>Eukaryota</taxon>
        <taxon>Viridiplantae</taxon>
        <taxon>Streptophyta</taxon>
        <taxon>Embryophyta</taxon>
        <taxon>Tracheophyta</taxon>
        <taxon>Spermatophyta</taxon>
        <taxon>Magnoliopsida</taxon>
        <taxon>eudicotyledons</taxon>
        <taxon>Gunneridae</taxon>
        <taxon>Pentapetalae</taxon>
        <taxon>asterids</taxon>
        <taxon>campanulids</taxon>
        <taxon>Asterales</taxon>
        <taxon>Asteraceae</taxon>
        <taxon>Asteroideae</taxon>
        <taxon>Heliantheae alliance</taxon>
        <taxon>Millerieae</taxon>
        <taxon>Smallanthus</taxon>
    </lineage>
</organism>
<name>A0ACB9FXD8_9ASTR</name>
<dbReference type="EMBL" id="CM042032">
    <property type="protein sequence ID" value="KAI3775904.1"/>
    <property type="molecule type" value="Genomic_DNA"/>
</dbReference>
<protein>
    <submittedName>
        <fullName evidence="1">Uncharacterized protein</fullName>
    </submittedName>
</protein>
<evidence type="ECO:0000313" key="2">
    <source>
        <dbReference type="Proteomes" id="UP001056120"/>
    </source>
</evidence>
<gene>
    <name evidence="1" type="ORF">L1987_45662</name>
</gene>
<accession>A0ACB9FXD8</accession>
<reference evidence="2" key="1">
    <citation type="journal article" date="2022" name="Mol. Ecol. Resour.">
        <title>The genomes of chicory, endive, great burdock and yacon provide insights into Asteraceae palaeo-polyploidization history and plant inulin production.</title>
        <authorList>
            <person name="Fan W."/>
            <person name="Wang S."/>
            <person name="Wang H."/>
            <person name="Wang A."/>
            <person name="Jiang F."/>
            <person name="Liu H."/>
            <person name="Zhao H."/>
            <person name="Xu D."/>
            <person name="Zhang Y."/>
        </authorList>
    </citation>
    <scope>NUCLEOTIDE SEQUENCE [LARGE SCALE GENOMIC DNA]</scope>
    <source>
        <strain evidence="2">cv. Yunnan</strain>
    </source>
</reference>
<reference evidence="1 2" key="2">
    <citation type="journal article" date="2022" name="Mol. Ecol. Resour.">
        <title>The genomes of chicory, endive, great burdock and yacon provide insights into Asteraceae paleo-polyploidization history and plant inulin production.</title>
        <authorList>
            <person name="Fan W."/>
            <person name="Wang S."/>
            <person name="Wang H."/>
            <person name="Wang A."/>
            <person name="Jiang F."/>
            <person name="Liu H."/>
            <person name="Zhao H."/>
            <person name="Xu D."/>
            <person name="Zhang Y."/>
        </authorList>
    </citation>
    <scope>NUCLEOTIDE SEQUENCE [LARGE SCALE GENOMIC DNA]</scope>
    <source>
        <strain evidence="2">cv. Yunnan</strain>
        <tissue evidence="1">Leaves</tissue>
    </source>
</reference>
<keyword evidence="2" id="KW-1185">Reference proteome</keyword>
<evidence type="ECO:0000313" key="1">
    <source>
        <dbReference type="EMBL" id="KAI3775904.1"/>
    </source>
</evidence>
<dbReference type="Proteomes" id="UP001056120">
    <property type="component" value="Linkage Group LG15"/>
</dbReference>
<comment type="caution">
    <text evidence="1">The sequence shown here is derived from an EMBL/GenBank/DDBJ whole genome shotgun (WGS) entry which is preliminary data.</text>
</comment>